<dbReference type="Proteomes" id="UP001549122">
    <property type="component" value="Unassembled WGS sequence"/>
</dbReference>
<comment type="caution">
    <text evidence="5">The sequence shown here is derived from an EMBL/GenBank/DDBJ whole genome shotgun (WGS) entry which is preliminary data.</text>
</comment>
<evidence type="ECO:0000313" key="6">
    <source>
        <dbReference type="Proteomes" id="UP001549122"/>
    </source>
</evidence>
<keyword evidence="2" id="KW-1133">Transmembrane helix</keyword>
<feature type="transmembrane region" description="Helical" evidence="2">
    <location>
        <begin position="465"/>
        <end position="486"/>
    </location>
</feature>
<evidence type="ECO:0000256" key="1">
    <source>
        <dbReference type="SAM" id="MobiDB-lite"/>
    </source>
</evidence>
<sequence>MIGTRQKWQKLFLAFLIACLAFFFGPQVVKAYDITQYKGHLTIKEDNSATFDQELHYQYEDSYNGQYVTLGMAGDLPPNFAIQADQIQYRVYKNDALVSSNYPGELEQSRQVAIEYMGDGYRLKVYNAVQDGDRVKIQVRWPLQNMLYPYQDIAELKWLPISDWDIPLYNIDFRITAPAYDKGQMAVHTGYLREAAQVEQDGQDYLVRLGRLGSGKKLEFHGYWSREILSAVDTQTIIPEDGLPAYQATEANIKKYSQLMERVTYLWLPLAAAVALVLDGLRWTVFRRKVDLRTKMLKNSRLYEVPSSLNPMQVTRAIYNTELEVINPANPQPSRMDFDHLAQATILDLIDRGNLVIEEQGEEPLLVYQSSQGLSEAESAFLNMAFSGQKELAMDQLFSDFSAENHVLASRSRSKQTAIRASGKNLLKRYNQAFEGLSDALDRDLNRLNLPVYYRPFQSREGAQLFTIGLPSVAVGLTIFLFYLYLLTRFSTHSWVLLGLSGLMAIAILTLYSKKSSLKRDGLLTEAGLEQYQLWEAFKNMLRDIGRFDKTELEAVVLWNRLLVYATLFGYAKEVSRVLEINDIQLDNPSLNAYVYRGYSPFLSARTGSFSQDVHTARQASNFSVSSGSSSSGGGFSSGGFSGGGGGGGSF</sequence>
<keyword evidence="2" id="KW-0812">Transmembrane</keyword>
<dbReference type="Pfam" id="PF09972">
    <property type="entry name" value="DUF2207"/>
    <property type="match status" value="1"/>
</dbReference>
<evidence type="ECO:0000259" key="3">
    <source>
        <dbReference type="Pfam" id="PF09972"/>
    </source>
</evidence>
<evidence type="ECO:0000259" key="4">
    <source>
        <dbReference type="Pfam" id="PF20990"/>
    </source>
</evidence>
<dbReference type="InterPro" id="IPR048389">
    <property type="entry name" value="YciQ-like_C"/>
</dbReference>
<evidence type="ECO:0000313" key="5">
    <source>
        <dbReference type="EMBL" id="MET3558278.1"/>
    </source>
</evidence>
<proteinExistence type="predicted"/>
<gene>
    <name evidence="5" type="ORF">ABID29_001400</name>
</gene>
<feature type="domain" description="DUF2207" evidence="3">
    <location>
        <begin position="33"/>
        <end position="224"/>
    </location>
</feature>
<name>A0ABV2FI89_9STRE</name>
<reference evidence="5 6" key="1">
    <citation type="submission" date="2024-06" db="EMBL/GenBank/DDBJ databases">
        <title>Genomic Encyclopedia of Type Strains, Phase IV (KMG-IV): sequencing the most valuable type-strain genomes for metagenomic binning, comparative biology and taxonomic classification.</title>
        <authorList>
            <person name="Goeker M."/>
        </authorList>
    </citation>
    <scope>NUCLEOTIDE SEQUENCE [LARGE SCALE GENOMIC DNA]</scope>
    <source>
        <strain evidence="5 6">DSM 28303</strain>
    </source>
</reference>
<evidence type="ECO:0000256" key="2">
    <source>
        <dbReference type="SAM" id="Phobius"/>
    </source>
</evidence>
<dbReference type="Pfam" id="PF20990">
    <property type="entry name" value="DUF2207_C"/>
    <property type="match status" value="1"/>
</dbReference>
<feature type="compositionally biased region" description="Gly residues" evidence="1">
    <location>
        <begin position="631"/>
        <end position="651"/>
    </location>
</feature>
<dbReference type="InterPro" id="IPR018702">
    <property type="entry name" value="DUF2207"/>
</dbReference>
<dbReference type="RefSeq" id="WP_354365377.1">
    <property type="nucleotide sequence ID" value="NZ_JBEPLO010000014.1"/>
</dbReference>
<dbReference type="EMBL" id="JBEPLO010000014">
    <property type="protein sequence ID" value="MET3558278.1"/>
    <property type="molecule type" value="Genomic_DNA"/>
</dbReference>
<protein>
    <submittedName>
        <fullName evidence="5">Membrane protein YgcG</fullName>
    </submittedName>
</protein>
<keyword evidence="6" id="KW-1185">Reference proteome</keyword>
<keyword evidence="2" id="KW-0472">Membrane</keyword>
<feature type="transmembrane region" description="Helical" evidence="2">
    <location>
        <begin position="492"/>
        <end position="512"/>
    </location>
</feature>
<feature type="region of interest" description="Disordered" evidence="1">
    <location>
        <begin position="625"/>
        <end position="651"/>
    </location>
</feature>
<feature type="domain" description="Predicted membrane protein YciQ-like C-terminal" evidence="4">
    <location>
        <begin position="303"/>
        <end position="578"/>
    </location>
</feature>
<accession>A0ABV2FI89</accession>
<organism evidence="5 6">
    <name type="scientific">Streptococcus rupicaprae</name>
    <dbReference type="NCBI Taxonomy" id="759619"/>
    <lineage>
        <taxon>Bacteria</taxon>
        <taxon>Bacillati</taxon>
        <taxon>Bacillota</taxon>
        <taxon>Bacilli</taxon>
        <taxon>Lactobacillales</taxon>
        <taxon>Streptococcaceae</taxon>
        <taxon>Streptococcus</taxon>
    </lineage>
</organism>
<feature type="transmembrane region" description="Helical" evidence="2">
    <location>
        <begin position="265"/>
        <end position="286"/>
    </location>
</feature>